<evidence type="ECO:0000313" key="1">
    <source>
        <dbReference type="EMBL" id="WVX66750.1"/>
    </source>
</evidence>
<reference evidence="1 2" key="1">
    <citation type="journal article" date="2024" name="Environ. Microbiol.">
        <title>Novel evolutionary insights on the interactions of the Holosporales (Alphaproteobacteria) with eukaryotic hosts from comparative genomics.</title>
        <authorList>
            <person name="Giovannini M."/>
            <person name="Petroni G."/>
            <person name="Castelli M."/>
        </authorList>
    </citation>
    <scope>NUCLEOTIDE SEQUENCE [LARGE SCALE GENOMIC DNA]</scope>
    <source>
        <strain evidence="1 2">US_Bl 15I1</strain>
    </source>
</reference>
<sequence length="29" mass="3176">MTSNKVFWITGLSGAGKSQGHLMKKIAKR</sequence>
<evidence type="ECO:0008006" key="3">
    <source>
        <dbReference type="Google" id="ProtNLM"/>
    </source>
</evidence>
<proteinExistence type="predicted"/>
<keyword evidence="2" id="KW-1185">Reference proteome</keyword>
<dbReference type="EMBL" id="CP133270">
    <property type="protein sequence ID" value="WVX66750.1"/>
    <property type="molecule type" value="Genomic_DNA"/>
</dbReference>
<gene>
    <name evidence="1" type="ORF">Bealeia1_00935</name>
</gene>
<protein>
    <recommendedName>
        <fullName evidence="3">Adenylyl-sulfate kinase</fullName>
    </recommendedName>
</protein>
<organism evidence="1 2">
    <name type="scientific">Candidatus Bealeia paramacronuclearis</name>
    <dbReference type="NCBI Taxonomy" id="1921001"/>
    <lineage>
        <taxon>Bacteria</taxon>
        <taxon>Pseudomonadati</taxon>
        <taxon>Pseudomonadota</taxon>
        <taxon>Alphaproteobacteria</taxon>
        <taxon>Holosporales</taxon>
        <taxon>Holosporaceae</taxon>
        <taxon>Candidatus Bealeia</taxon>
    </lineage>
</organism>
<name>A0ABZ2C5P6_9PROT</name>
<evidence type="ECO:0000313" key="2">
    <source>
        <dbReference type="Proteomes" id="UP001330434"/>
    </source>
</evidence>
<dbReference type="Proteomes" id="UP001330434">
    <property type="component" value="Chromosome"/>
</dbReference>
<accession>A0ABZ2C5P6</accession>